<dbReference type="InterPro" id="IPR025441">
    <property type="entry name" value="DUF4181"/>
</dbReference>
<feature type="transmembrane region" description="Helical" evidence="1">
    <location>
        <begin position="45"/>
        <end position="65"/>
    </location>
</feature>
<keyword evidence="1" id="KW-1133">Transmembrane helix</keyword>
<dbReference type="Pfam" id="PF13789">
    <property type="entry name" value="DUF4181"/>
    <property type="match status" value="1"/>
</dbReference>
<dbReference type="Proteomes" id="UP000608071">
    <property type="component" value="Unassembled WGS sequence"/>
</dbReference>
<keyword evidence="3" id="KW-1185">Reference proteome</keyword>
<feature type="transmembrane region" description="Helical" evidence="1">
    <location>
        <begin position="6"/>
        <end position="25"/>
    </location>
</feature>
<organism evidence="2 3">
    <name type="scientific">Paenibacillus gallinarum</name>
    <dbReference type="NCBI Taxonomy" id="2762232"/>
    <lineage>
        <taxon>Bacteria</taxon>
        <taxon>Bacillati</taxon>
        <taxon>Bacillota</taxon>
        <taxon>Bacilli</taxon>
        <taxon>Bacillales</taxon>
        <taxon>Paenibacillaceae</taxon>
        <taxon>Paenibacillus</taxon>
    </lineage>
</organism>
<comment type="caution">
    <text evidence="2">The sequence shown here is derived from an EMBL/GenBank/DDBJ whole genome shotgun (WGS) entry which is preliminary data.</text>
</comment>
<feature type="transmembrane region" description="Helical" evidence="1">
    <location>
        <begin position="99"/>
        <end position="120"/>
    </location>
</feature>
<sequence length="121" mass="14160">MDKVSFLVVFLVVGGMILLFNKLFIPINEAAEEEAREKLPRLIKIIDIIVGVIFVLMSVVFLFVLDNSEFIYLYFPLFAVPYGYFSFRELKYSKSVGRYKHSLIIFIYSVIFSILAFLLYY</sequence>
<name>A0ABR8T1L4_9BACL</name>
<accession>A0ABR8T1L4</accession>
<evidence type="ECO:0000313" key="2">
    <source>
        <dbReference type="EMBL" id="MBD7969582.1"/>
    </source>
</evidence>
<protein>
    <submittedName>
        <fullName evidence="2">DUF4181 domain-containing protein</fullName>
    </submittedName>
</protein>
<evidence type="ECO:0000313" key="3">
    <source>
        <dbReference type="Proteomes" id="UP000608071"/>
    </source>
</evidence>
<dbReference type="EMBL" id="JACSQL010000007">
    <property type="protein sequence ID" value="MBD7969582.1"/>
    <property type="molecule type" value="Genomic_DNA"/>
</dbReference>
<keyword evidence="1" id="KW-0472">Membrane</keyword>
<gene>
    <name evidence="2" type="ORF">H9647_16070</name>
</gene>
<evidence type="ECO:0000256" key="1">
    <source>
        <dbReference type="SAM" id="Phobius"/>
    </source>
</evidence>
<proteinExistence type="predicted"/>
<reference evidence="2 3" key="1">
    <citation type="submission" date="2020-08" db="EMBL/GenBank/DDBJ databases">
        <title>A Genomic Blueprint of the Chicken Gut Microbiome.</title>
        <authorList>
            <person name="Gilroy R."/>
            <person name="Ravi A."/>
            <person name="Getino M."/>
            <person name="Pursley I."/>
            <person name="Horton D.L."/>
            <person name="Alikhan N.-F."/>
            <person name="Baker D."/>
            <person name="Gharbi K."/>
            <person name="Hall N."/>
            <person name="Watson M."/>
            <person name="Adriaenssens E.M."/>
            <person name="Foster-Nyarko E."/>
            <person name="Jarju S."/>
            <person name="Secka A."/>
            <person name="Antonio M."/>
            <person name="Oren A."/>
            <person name="Chaudhuri R."/>
            <person name="La Ragione R.M."/>
            <person name="Hildebrand F."/>
            <person name="Pallen M.J."/>
        </authorList>
    </citation>
    <scope>NUCLEOTIDE SEQUENCE [LARGE SCALE GENOMIC DNA]</scope>
    <source>
        <strain evidence="2 3">Sa2BVA9</strain>
    </source>
</reference>
<keyword evidence="1" id="KW-0812">Transmembrane</keyword>
<feature type="transmembrane region" description="Helical" evidence="1">
    <location>
        <begin position="71"/>
        <end position="87"/>
    </location>
</feature>